<keyword evidence="2" id="KW-0695">RNA-directed DNA polymerase</keyword>
<feature type="domain" description="Reverse transcriptase" evidence="1">
    <location>
        <begin position="1"/>
        <end position="252"/>
    </location>
</feature>
<dbReference type="PROSITE" id="PS50878">
    <property type="entry name" value="RT_POL"/>
    <property type="match status" value="1"/>
</dbReference>
<dbReference type="InterPro" id="IPR000477">
    <property type="entry name" value="RT_dom"/>
</dbReference>
<organism evidence="2">
    <name type="scientific">bacterium 19CA06SA08-2</name>
    <dbReference type="NCBI Taxonomy" id="2920658"/>
    <lineage>
        <taxon>Bacteria</taxon>
    </lineage>
</organism>
<evidence type="ECO:0000313" key="2">
    <source>
        <dbReference type="EMBL" id="XAG70587.1"/>
    </source>
</evidence>
<accession>A0AAU6U9P2</accession>
<dbReference type="Pfam" id="PF00078">
    <property type="entry name" value="RVT_1"/>
    <property type="match status" value="1"/>
</dbReference>
<dbReference type="EMBL" id="CP095353">
    <property type="protein sequence ID" value="XAG70587.1"/>
    <property type="molecule type" value="Genomic_DNA"/>
</dbReference>
<keyword evidence="2" id="KW-0548">Nucleotidyltransferase</keyword>
<keyword evidence="2" id="KW-0808">Transferase</keyword>
<evidence type="ECO:0000259" key="1">
    <source>
        <dbReference type="PROSITE" id="PS50878"/>
    </source>
</evidence>
<name>A0AAU6U9P2_UNCXX</name>
<gene>
    <name evidence="2" type="ORF">MRM75_06335</name>
</gene>
<protein>
    <submittedName>
        <fullName evidence="2">Reverse transcriptase domain-containing protein</fullName>
    </submittedName>
</protein>
<dbReference type="AlphaFoldDB" id="A0AAU6U9P2"/>
<proteinExistence type="predicted"/>
<dbReference type="GO" id="GO:0003964">
    <property type="term" value="F:RNA-directed DNA polymerase activity"/>
    <property type="evidence" value="ECO:0007669"/>
    <property type="project" value="UniProtKB-KW"/>
</dbReference>
<sequence length="252" mass="28720">MTSAVQGLPVINRYPHWSPEQAWQLAYDWVCLRRRHHPANADIWHLRFHWAEQGPALWAAVQAGHYRLRPMQVLGEFALWGAADALVLKWLALMSAPWLDLHPACEHGLGGGVRASRTRLHQALREGRQRQVMRTDIRGYYQHIDKQQVWQQVVSQVPPPWRYLWWQFLHYSVETGGEFHTPRLGIPRGCALSPLIGAALLTPLDRALTQQIGKAGGYYARYMDDILVLALAPRHRHCQWPSGGRGLCAASG</sequence>
<reference evidence="2" key="1">
    <citation type="submission" date="2022-03" db="EMBL/GenBank/DDBJ databases">
        <title>Sea Food Isolates.</title>
        <authorList>
            <person name="Li c."/>
        </authorList>
    </citation>
    <scope>NUCLEOTIDE SEQUENCE</scope>
    <source>
        <strain evidence="2">19CA06SA08-2</strain>
    </source>
</reference>